<dbReference type="NCBIfam" id="TIGR04105">
    <property type="entry name" value="FeFe_hydrog_B1"/>
    <property type="match status" value="1"/>
</dbReference>
<dbReference type="InterPro" id="IPR017896">
    <property type="entry name" value="4Fe4S_Fe-S-bd"/>
</dbReference>
<evidence type="ECO:0000256" key="2">
    <source>
        <dbReference type="ARBA" id="ARBA00023004"/>
    </source>
</evidence>
<organism evidence="5">
    <name type="scientific">Christensenella massiliensis</name>
    <dbReference type="NCBI Taxonomy" id="1805714"/>
    <lineage>
        <taxon>Bacteria</taxon>
        <taxon>Bacillati</taxon>
        <taxon>Bacillota</taxon>
        <taxon>Clostridia</taxon>
        <taxon>Christensenellales</taxon>
        <taxon>Christensenellaceae</taxon>
        <taxon>Christensenella</taxon>
    </lineage>
</organism>
<dbReference type="Pfam" id="PF02906">
    <property type="entry name" value="Fe_hyd_lg_C"/>
    <property type="match status" value="1"/>
</dbReference>
<dbReference type="CDD" id="cd10549">
    <property type="entry name" value="MtMvhB_like"/>
    <property type="match status" value="1"/>
</dbReference>
<dbReference type="SUPFAM" id="SSF54862">
    <property type="entry name" value="4Fe-4S ferredoxins"/>
    <property type="match status" value="1"/>
</dbReference>
<evidence type="ECO:0000256" key="1">
    <source>
        <dbReference type="ARBA" id="ARBA00022723"/>
    </source>
</evidence>
<evidence type="ECO:0000256" key="3">
    <source>
        <dbReference type="ARBA" id="ARBA00023014"/>
    </source>
</evidence>
<dbReference type="AlphaFoldDB" id="A0AAU8A8B4"/>
<dbReference type="InterPro" id="IPR050340">
    <property type="entry name" value="Cytosolic_Fe-S_CAF"/>
</dbReference>
<dbReference type="SUPFAM" id="SSF53920">
    <property type="entry name" value="Fe-only hydrogenase"/>
    <property type="match status" value="1"/>
</dbReference>
<dbReference type="GO" id="GO:0051536">
    <property type="term" value="F:iron-sulfur cluster binding"/>
    <property type="evidence" value="ECO:0007669"/>
    <property type="project" value="UniProtKB-KW"/>
</dbReference>
<dbReference type="PROSITE" id="PS51379">
    <property type="entry name" value="4FE4S_FER_2"/>
    <property type="match status" value="3"/>
</dbReference>
<feature type="domain" description="4Fe-4S ferredoxin-type" evidence="4">
    <location>
        <begin position="174"/>
        <end position="203"/>
    </location>
</feature>
<gene>
    <name evidence="5" type="ORF">PUP29_00315</name>
</gene>
<keyword evidence="3" id="KW-0411">Iron-sulfur</keyword>
<protein>
    <submittedName>
        <fullName evidence="5">4Fe-4S dicluster domain-containing protein</fullName>
    </submittedName>
</protein>
<keyword evidence="2" id="KW-0408">Iron</keyword>
<dbReference type="Gene3D" id="3.30.70.20">
    <property type="match status" value="2"/>
</dbReference>
<evidence type="ECO:0000259" key="4">
    <source>
        <dbReference type="PROSITE" id="PS51379"/>
    </source>
</evidence>
<dbReference type="GO" id="GO:0046872">
    <property type="term" value="F:metal ion binding"/>
    <property type="evidence" value="ECO:0007669"/>
    <property type="project" value="UniProtKB-KW"/>
</dbReference>
<dbReference type="InterPro" id="IPR027631">
    <property type="entry name" value="Mono_FeFe_hydrog"/>
</dbReference>
<dbReference type="EMBL" id="CP117826">
    <property type="protein sequence ID" value="XCC62422.1"/>
    <property type="molecule type" value="Genomic_DNA"/>
</dbReference>
<dbReference type="InterPro" id="IPR009016">
    <property type="entry name" value="Fe_hydrogenase"/>
</dbReference>
<evidence type="ECO:0000313" key="5">
    <source>
        <dbReference type="EMBL" id="XCC62422.1"/>
    </source>
</evidence>
<dbReference type="RefSeq" id="WP_079545241.1">
    <property type="nucleotide sequence ID" value="NZ_CP117826.1"/>
</dbReference>
<keyword evidence="1" id="KW-0479">Metal-binding</keyword>
<dbReference type="InterPro" id="IPR017900">
    <property type="entry name" value="4Fe4S_Fe_S_CS"/>
</dbReference>
<sequence>MNQGENHLDYRVFDTSVQEIKYKVLKEVASLAWEDDLDRGLLHIAEKIMPGPKPTMRCCIYKERAIINERVKLAMGGDPDNPNVVEVLNIACDECPVDGIRVSEACRGCIAHRCKNVCPKDAIEIIDLKAHINPDRCIECGRCVAACPYNAIAKMVRPCENACKVGAITMTEDKKADIHDEKCISCGACVYQCPFGAISDRSFILEAINILKQAENNTNYKVYAVVAPAISSQFSGIKVEQVVAGIKRLGFFNVVEAALGADMTAYKEAEELYEKKFLTSSCCPAFVRYIKTAFPDLAQHISHNVSPMEEISTYLKKMDPDSKIIFIGPCIAKKMEYKLPEVEGIIDCVITFEELLALLDSRGIDLNDMPEEPLDNASYYGRIFARSGGVSTAVAQALKEHGYDDFTCNPAVCNGIEECKVALLKASRGILQENFIEGMACQDGCIGGAACITHGPKDKKQVDAYGNEAKETTIKESIGILGMIRE</sequence>
<dbReference type="Gene3D" id="3.40.950.10">
    <property type="entry name" value="Fe-only Hydrogenase (Larger Subunit), Chain L, domain 3"/>
    <property type="match status" value="1"/>
</dbReference>
<reference evidence="5" key="1">
    <citation type="submission" date="2023-02" db="EMBL/GenBank/DDBJ databases">
        <title>Gut commensal Christensenella minuta modulates host metabolism via a new class of secondary bile acids.</title>
        <authorList>
            <person name="Liu C."/>
        </authorList>
    </citation>
    <scope>NUCLEOTIDE SEQUENCE</scope>
    <source>
        <strain evidence="5">CA70</strain>
    </source>
</reference>
<dbReference type="Pfam" id="PF12838">
    <property type="entry name" value="Fer4_7"/>
    <property type="match status" value="1"/>
</dbReference>
<dbReference type="Pfam" id="PF00037">
    <property type="entry name" value="Fer4"/>
    <property type="match status" value="1"/>
</dbReference>
<dbReference type="PROSITE" id="PS00198">
    <property type="entry name" value="4FE4S_FER_1"/>
    <property type="match status" value="2"/>
</dbReference>
<dbReference type="PANTHER" id="PTHR11615">
    <property type="entry name" value="NITRATE, FORMATE, IRON DEHYDROGENASE"/>
    <property type="match status" value="1"/>
</dbReference>
<accession>A0AAU8A8B4</accession>
<name>A0AAU8A8B4_9FIRM</name>
<feature type="domain" description="4Fe-4S ferredoxin-type" evidence="4">
    <location>
        <begin position="128"/>
        <end position="158"/>
    </location>
</feature>
<dbReference type="InterPro" id="IPR004108">
    <property type="entry name" value="Fe_hydrogenase_lsu_C"/>
</dbReference>
<proteinExistence type="predicted"/>
<feature type="domain" description="4Fe-4S ferredoxin-type" evidence="4">
    <location>
        <begin position="98"/>
        <end position="127"/>
    </location>
</feature>